<dbReference type="EMBL" id="FR824047">
    <property type="protein sequence ID" value="CCA14150.1"/>
    <property type="molecule type" value="Genomic_DNA"/>
</dbReference>
<reference evidence="1" key="2">
    <citation type="submission" date="2011-02" db="EMBL/GenBank/DDBJ databases">
        <authorList>
            <person name="MacLean D."/>
        </authorList>
    </citation>
    <scope>NUCLEOTIDE SEQUENCE</scope>
</reference>
<reference evidence="1" key="1">
    <citation type="journal article" date="2011" name="PLoS Biol.">
        <title>Gene gain and loss during evolution of obligate parasitism in the white rust pathogen of Arabidopsis thaliana.</title>
        <authorList>
            <person name="Kemen E."/>
            <person name="Gardiner A."/>
            <person name="Schultz-Larsen T."/>
            <person name="Kemen A.C."/>
            <person name="Balmuth A.L."/>
            <person name="Robert-Seilaniantz A."/>
            <person name="Bailey K."/>
            <person name="Holub E."/>
            <person name="Studholme D.J."/>
            <person name="Maclean D."/>
            <person name="Jones J.D."/>
        </authorList>
    </citation>
    <scope>NUCLEOTIDE SEQUENCE</scope>
</reference>
<organism evidence="1">
    <name type="scientific">Albugo laibachii Nc14</name>
    <dbReference type="NCBI Taxonomy" id="890382"/>
    <lineage>
        <taxon>Eukaryota</taxon>
        <taxon>Sar</taxon>
        <taxon>Stramenopiles</taxon>
        <taxon>Oomycota</taxon>
        <taxon>Peronosporomycetes</taxon>
        <taxon>Albuginales</taxon>
        <taxon>Albuginaceae</taxon>
        <taxon>Albugo</taxon>
    </lineage>
</organism>
<protein>
    <submittedName>
        <fullName evidence="1">AlNc14C2G258 protein</fullName>
    </submittedName>
</protein>
<sequence length="56" mass="6455">MFGARIVSVQISEAVFIQQVGNDRKWVNMCAREFIATEWRVMDEHFHGKSTDGGIR</sequence>
<dbReference type="AlphaFoldDB" id="F0VZC0"/>
<evidence type="ECO:0000313" key="1">
    <source>
        <dbReference type="EMBL" id="CCA14150.1"/>
    </source>
</evidence>
<proteinExistence type="predicted"/>
<accession>F0VZC0</accession>
<gene>
    <name evidence="1" type="primary">AlNc14C2G258</name>
    <name evidence="1" type="ORF">ALNC14_002930</name>
</gene>
<name>F0VZC0_9STRA</name>
<dbReference type="HOGENOM" id="CLU_3018249_0_0_1"/>